<sequence length="385" mass="43762">MTSRPHGGVLINRQHFNENASDLKHGIMIDRVALSDLELIANGTYSPLTGFLDEENYYSVVEKMRLVNGLAWTIPITLPVTERTADSVSVGDKVKLIYEGDVYGTLEVTGKFRPDKRIEAEKVYLTTDRAHPGVRRLTERGDVYLSGPIELLRRSARPAEYVNDFLDPAETRRLFEERGWRTIVGFQTRNPIHRAHEHIQKTALETVDGLFINPLVGETKKDDIPADIRMRSYHVLIDHYYVKERTALAVFPAAMRYAGPREAVFHAICRKNFGCTHFIVGRDHAGVKDYYGPYDAQKIFSNFTREELDIETMFFENSYYCTKCGSMASNKTCPHDSSFHVSLSGTKVRGMLRDGIRPPETFSRPEVVQVLIDGTKSEQEAHLAE</sequence>
<comment type="similarity">
    <text evidence="6 8">Belongs to the sulfate adenylyltransferase family.</text>
</comment>
<feature type="domain" description="ATP-sulfurylase PUA-like" evidence="10">
    <location>
        <begin position="4"/>
        <end position="153"/>
    </location>
</feature>
<dbReference type="GO" id="GO:0005524">
    <property type="term" value="F:ATP binding"/>
    <property type="evidence" value="ECO:0007669"/>
    <property type="project" value="UniProtKB-KW"/>
</dbReference>
<dbReference type="PANTHER" id="PTHR43509:SF1">
    <property type="entry name" value="SULFATE ADENYLYLTRANSFERASE"/>
    <property type="match status" value="1"/>
</dbReference>
<dbReference type="InterPro" id="IPR015947">
    <property type="entry name" value="PUA-like_sf"/>
</dbReference>
<evidence type="ECO:0000256" key="7">
    <source>
        <dbReference type="ARBA" id="ARBA00049370"/>
    </source>
</evidence>
<evidence type="ECO:0000259" key="10">
    <source>
        <dbReference type="Pfam" id="PF14306"/>
    </source>
</evidence>
<dbReference type="HAMAP" id="MF_00066">
    <property type="entry name" value="Sulf_adenylyltr"/>
    <property type="match status" value="1"/>
</dbReference>
<dbReference type="SUPFAM" id="SSF88697">
    <property type="entry name" value="PUA domain-like"/>
    <property type="match status" value="1"/>
</dbReference>
<comment type="caution">
    <text evidence="11">The sequence shown here is derived from an EMBL/GenBank/DDBJ whole genome shotgun (WGS) entry which is preliminary data.</text>
</comment>
<dbReference type="InterPro" id="IPR014729">
    <property type="entry name" value="Rossmann-like_a/b/a_fold"/>
</dbReference>
<evidence type="ECO:0000259" key="9">
    <source>
        <dbReference type="Pfam" id="PF01747"/>
    </source>
</evidence>
<dbReference type="Pfam" id="PF01747">
    <property type="entry name" value="ATP-sulfurylase"/>
    <property type="match status" value="1"/>
</dbReference>
<dbReference type="InterPro" id="IPR024951">
    <property type="entry name" value="Sulfurylase_cat_dom"/>
</dbReference>
<dbReference type="Gene3D" id="3.10.400.10">
    <property type="entry name" value="Sulfate adenylyltransferase"/>
    <property type="match status" value="1"/>
</dbReference>
<keyword evidence="2 8" id="KW-0808">Transferase</keyword>
<dbReference type="GO" id="GO:0070814">
    <property type="term" value="P:hydrogen sulfide biosynthetic process"/>
    <property type="evidence" value="ECO:0007669"/>
    <property type="project" value="UniProtKB-UniRule"/>
</dbReference>
<gene>
    <name evidence="8 11" type="primary">sat</name>
    <name evidence="11" type="ORF">GCM10007968_09480</name>
</gene>
<keyword evidence="3 8" id="KW-0548">Nucleotidyltransferase</keyword>
<evidence type="ECO:0000256" key="8">
    <source>
        <dbReference type="HAMAP-Rule" id="MF_00066"/>
    </source>
</evidence>
<dbReference type="CDD" id="cd00517">
    <property type="entry name" value="ATPS"/>
    <property type="match status" value="1"/>
</dbReference>
<evidence type="ECO:0000256" key="1">
    <source>
        <dbReference type="ARBA" id="ARBA00005048"/>
    </source>
</evidence>
<dbReference type="SUPFAM" id="SSF52374">
    <property type="entry name" value="Nucleotidylyl transferase"/>
    <property type="match status" value="1"/>
</dbReference>
<dbReference type="RefSeq" id="WP_188801934.1">
    <property type="nucleotide sequence ID" value="NZ_BMOK01000003.1"/>
</dbReference>
<feature type="domain" description="Sulphate adenylyltransferase catalytic" evidence="9">
    <location>
        <begin position="166"/>
        <end position="372"/>
    </location>
</feature>
<keyword evidence="4 8" id="KW-0547">Nucleotide-binding</keyword>
<protein>
    <recommendedName>
        <fullName evidence="8">Sulfate adenylyltransferase</fullName>
        <ecNumber evidence="8">2.7.7.4</ecNumber>
    </recommendedName>
    <alternativeName>
        <fullName evidence="8">ATP-sulfurylase</fullName>
    </alternativeName>
    <alternativeName>
        <fullName evidence="8">Sulfate adenylate transferase</fullName>
        <shortName evidence="8">SAT</shortName>
    </alternativeName>
</protein>
<comment type="catalytic activity">
    <reaction evidence="7 8">
        <text>sulfate + ATP + H(+) = adenosine 5'-phosphosulfate + diphosphate</text>
        <dbReference type="Rhea" id="RHEA:18133"/>
        <dbReference type="ChEBI" id="CHEBI:15378"/>
        <dbReference type="ChEBI" id="CHEBI:16189"/>
        <dbReference type="ChEBI" id="CHEBI:30616"/>
        <dbReference type="ChEBI" id="CHEBI:33019"/>
        <dbReference type="ChEBI" id="CHEBI:58243"/>
        <dbReference type="EC" id="2.7.7.4"/>
    </reaction>
</comment>
<dbReference type="Proteomes" id="UP000654670">
    <property type="component" value="Unassembled WGS sequence"/>
</dbReference>
<dbReference type="InterPro" id="IPR025980">
    <property type="entry name" value="ATP-Sase_PUA-like_dom"/>
</dbReference>
<dbReference type="Pfam" id="PF14306">
    <property type="entry name" value="PUA_2"/>
    <property type="match status" value="1"/>
</dbReference>
<comment type="pathway">
    <text evidence="1 8">Sulfur metabolism; hydrogen sulfide biosynthesis; sulfite from sulfate: step 1/3.</text>
</comment>
<dbReference type="InterPro" id="IPR020792">
    <property type="entry name" value="SO4_adenylyltransferase_pro"/>
</dbReference>
<dbReference type="EC" id="2.7.7.4" evidence="8"/>
<organism evidence="11 12">
    <name type="scientific">Sporolactobacillus putidus</name>
    <dbReference type="NCBI Taxonomy" id="492735"/>
    <lineage>
        <taxon>Bacteria</taxon>
        <taxon>Bacillati</taxon>
        <taxon>Bacillota</taxon>
        <taxon>Bacilli</taxon>
        <taxon>Bacillales</taxon>
        <taxon>Sporolactobacillaceae</taxon>
        <taxon>Sporolactobacillus</taxon>
    </lineage>
</organism>
<dbReference type="AlphaFoldDB" id="A0A917S0Y5"/>
<keyword evidence="12" id="KW-1185">Reference proteome</keyword>
<dbReference type="EMBL" id="BMOK01000003">
    <property type="protein sequence ID" value="GGL47490.1"/>
    <property type="molecule type" value="Genomic_DNA"/>
</dbReference>
<dbReference type="NCBIfam" id="NF003166">
    <property type="entry name" value="PRK04149.1"/>
    <property type="match status" value="1"/>
</dbReference>
<proteinExistence type="inferred from homology"/>
<dbReference type="NCBIfam" id="TIGR00339">
    <property type="entry name" value="sopT"/>
    <property type="match status" value="1"/>
</dbReference>
<dbReference type="GO" id="GO:0004781">
    <property type="term" value="F:sulfate adenylyltransferase (ATP) activity"/>
    <property type="evidence" value="ECO:0007669"/>
    <property type="project" value="UniProtKB-UniRule"/>
</dbReference>
<dbReference type="Gene3D" id="3.40.50.620">
    <property type="entry name" value="HUPs"/>
    <property type="match status" value="1"/>
</dbReference>
<evidence type="ECO:0000313" key="11">
    <source>
        <dbReference type="EMBL" id="GGL47490.1"/>
    </source>
</evidence>
<evidence type="ECO:0000256" key="3">
    <source>
        <dbReference type="ARBA" id="ARBA00022695"/>
    </source>
</evidence>
<evidence type="ECO:0000256" key="4">
    <source>
        <dbReference type="ARBA" id="ARBA00022741"/>
    </source>
</evidence>
<accession>A0A917S0Y5</accession>
<dbReference type="InterPro" id="IPR002650">
    <property type="entry name" value="Sulphate_adenylyltransferase"/>
</dbReference>
<name>A0A917S0Y5_9BACL</name>
<reference evidence="11" key="1">
    <citation type="journal article" date="2014" name="Int. J. Syst. Evol. Microbiol.">
        <title>Complete genome sequence of Corynebacterium casei LMG S-19264T (=DSM 44701T), isolated from a smear-ripened cheese.</title>
        <authorList>
            <consortium name="US DOE Joint Genome Institute (JGI-PGF)"/>
            <person name="Walter F."/>
            <person name="Albersmeier A."/>
            <person name="Kalinowski J."/>
            <person name="Ruckert C."/>
        </authorList>
    </citation>
    <scope>NUCLEOTIDE SEQUENCE</scope>
    <source>
        <strain evidence="11">JCM 15325</strain>
    </source>
</reference>
<evidence type="ECO:0000256" key="2">
    <source>
        <dbReference type="ARBA" id="ARBA00022679"/>
    </source>
</evidence>
<dbReference type="PANTHER" id="PTHR43509">
    <property type="match status" value="1"/>
</dbReference>
<keyword evidence="5 8" id="KW-0067">ATP-binding</keyword>
<evidence type="ECO:0000313" key="12">
    <source>
        <dbReference type="Proteomes" id="UP000654670"/>
    </source>
</evidence>
<evidence type="ECO:0000256" key="6">
    <source>
        <dbReference type="ARBA" id="ARBA00037980"/>
    </source>
</evidence>
<evidence type="ECO:0000256" key="5">
    <source>
        <dbReference type="ARBA" id="ARBA00022840"/>
    </source>
</evidence>
<reference evidence="11" key="2">
    <citation type="submission" date="2020-09" db="EMBL/GenBank/DDBJ databases">
        <authorList>
            <person name="Sun Q."/>
            <person name="Ohkuma M."/>
        </authorList>
    </citation>
    <scope>NUCLEOTIDE SEQUENCE</scope>
    <source>
        <strain evidence="11">JCM 15325</strain>
    </source>
</reference>
<dbReference type="GO" id="GO:0000103">
    <property type="term" value="P:sulfate assimilation"/>
    <property type="evidence" value="ECO:0007669"/>
    <property type="project" value="UniProtKB-UniRule"/>
</dbReference>